<accession>A0ABD3F8S0</accession>
<evidence type="ECO:0008006" key="4">
    <source>
        <dbReference type="Google" id="ProtNLM"/>
    </source>
</evidence>
<comment type="caution">
    <text evidence="2">The sequence shown here is derived from an EMBL/GenBank/DDBJ whole genome shotgun (WGS) entry which is preliminary data.</text>
</comment>
<feature type="region of interest" description="Disordered" evidence="1">
    <location>
        <begin position="128"/>
        <end position="159"/>
    </location>
</feature>
<dbReference type="Gene3D" id="3.30.900.20">
    <property type="match status" value="1"/>
</dbReference>
<name>A0ABD3F8S0_9STRA</name>
<dbReference type="EMBL" id="JBIMZQ010000028">
    <property type="protein sequence ID" value="KAL3663258.1"/>
    <property type="molecule type" value="Genomic_DNA"/>
</dbReference>
<dbReference type="InterPro" id="IPR053729">
    <property type="entry name" value="MAD2L1BP_domain_sf"/>
</dbReference>
<reference evidence="2 3" key="1">
    <citation type="submission" date="2024-09" db="EMBL/GenBank/DDBJ databases">
        <title>Genome sequencing and assembly of Phytophthora oleae, isolate VK10A, causative agent of rot of olive drupes.</title>
        <authorList>
            <person name="Conti Taguali S."/>
            <person name="Riolo M."/>
            <person name="La Spada F."/>
            <person name="Cacciola S.O."/>
            <person name="Dionisio G."/>
        </authorList>
    </citation>
    <scope>NUCLEOTIDE SEQUENCE [LARGE SCALE GENOMIC DNA]</scope>
    <source>
        <strain evidence="2 3">VK10A</strain>
    </source>
</reference>
<gene>
    <name evidence="2" type="ORF">V7S43_011667</name>
</gene>
<sequence length="295" mass="32713">MEPICVTYRAPLDGELRACLVKRLIQYLLFMRGQIPCLYGDLLQFVENYKLQQQGQSGGPRRKRLPMGGGIKKAVKCVDASELLFLERLDAIFSLRVKRVALVFGPSIMSPREVHVVDFTAVQGRISDAESPTTASPDTDGEDMSLEDSQTLLPPSPPMTREKLMRLCAQKLMRAVFTNAVEQFSSALSATKLHVAVLAERQLTRIPGFLPKQQFKLRLPKDKNGARTHYITISDGLDSSEQAFECTNNPENGSSKASHSVDNGAEVSADANFVWYLLEQPIPGFSEVINTLDSH</sequence>
<dbReference type="Proteomes" id="UP001632037">
    <property type="component" value="Unassembled WGS sequence"/>
</dbReference>
<dbReference type="PANTHER" id="PTHR15681">
    <property type="entry name" value="MAD2L1-BINDING PROTEIN"/>
    <property type="match status" value="1"/>
</dbReference>
<evidence type="ECO:0000313" key="3">
    <source>
        <dbReference type="Proteomes" id="UP001632037"/>
    </source>
</evidence>
<dbReference type="AlphaFoldDB" id="A0ABD3F8S0"/>
<evidence type="ECO:0000313" key="2">
    <source>
        <dbReference type="EMBL" id="KAL3663258.1"/>
    </source>
</evidence>
<keyword evidence="3" id="KW-1185">Reference proteome</keyword>
<protein>
    <recommendedName>
        <fullName evidence="4">HORMA domain-containing protein</fullName>
    </recommendedName>
</protein>
<dbReference type="InterPro" id="IPR009511">
    <property type="entry name" value="MAD1/Cdc20-bound-Mad2-bd"/>
</dbReference>
<dbReference type="PANTHER" id="PTHR15681:SF1">
    <property type="entry name" value="MAD2L1-BINDING PROTEIN"/>
    <property type="match status" value="1"/>
</dbReference>
<proteinExistence type="predicted"/>
<organism evidence="2 3">
    <name type="scientific">Phytophthora oleae</name>
    <dbReference type="NCBI Taxonomy" id="2107226"/>
    <lineage>
        <taxon>Eukaryota</taxon>
        <taxon>Sar</taxon>
        <taxon>Stramenopiles</taxon>
        <taxon>Oomycota</taxon>
        <taxon>Peronosporomycetes</taxon>
        <taxon>Peronosporales</taxon>
        <taxon>Peronosporaceae</taxon>
        <taxon>Phytophthora</taxon>
    </lineage>
</organism>
<evidence type="ECO:0000256" key="1">
    <source>
        <dbReference type="SAM" id="MobiDB-lite"/>
    </source>
</evidence>